<proteinExistence type="predicted"/>
<name>A0ABV7GMQ8_9GAMM</name>
<dbReference type="Pfam" id="PF03703">
    <property type="entry name" value="bPH_2"/>
    <property type="match status" value="1"/>
</dbReference>
<feature type="transmembrane region" description="Helical" evidence="1">
    <location>
        <begin position="35"/>
        <end position="57"/>
    </location>
</feature>
<evidence type="ECO:0000256" key="1">
    <source>
        <dbReference type="SAM" id="Phobius"/>
    </source>
</evidence>
<dbReference type="EMBL" id="JBHRTD010000018">
    <property type="protein sequence ID" value="MFC3140427.1"/>
    <property type="molecule type" value="Genomic_DNA"/>
</dbReference>
<feature type="transmembrane region" description="Helical" evidence="1">
    <location>
        <begin position="66"/>
        <end position="86"/>
    </location>
</feature>
<sequence length="179" mass="20352">MSCRYAQSRRQLPPSQWTPLDRQPLTFVGDAYVTMVSWVSSLGVLLVFSIVSVLLYLRATITSPQLIMLISLMFFIGALFIIVIHLQAKQLQYAVFPYEFMIRKGLFWRSTIAMPYTRLQHVSLEQNPVERKFKLFTLKCFSAGSGSAEIELPGLSTQVAEQLRQHLLKLASAGHEPDE</sequence>
<dbReference type="PANTHER" id="PTHR34473">
    <property type="entry name" value="UPF0699 TRANSMEMBRANE PROTEIN YDBS"/>
    <property type="match status" value="1"/>
</dbReference>
<protein>
    <submittedName>
        <fullName evidence="3">PH domain-containing protein</fullName>
    </submittedName>
</protein>
<evidence type="ECO:0000313" key="3">
    <source>
        <dbReference type="EMBL" id="MFC3140427.1"/>
    </source>
</evidence>
<gene>
    <name evidence="3" type="ORF">ACFOE0_19910</name>
</gene>
<dbReference type="Proteomes" id="UP001595621">
    <property type="component" value="Unassembled WGS sequence"/>
</dbReference>
<evidence type="ECO:0000259" key="2">
    <source>
        <dbReference type="Pfam" id="PF03703"/>
    </source>
</evidence>
<dbReference type="RefSeq" id="WP_248934320.1">
    <property type="nucleotide sequence ID" value="NZ_JAKILF010000001.1"/>
</dbReference>
<evidence type="ECO:0000313" key="4">
    <source>
        <dbReference type="Proteomes" id="UP001595621"/>
    </source>
</evidence>
<feature type="domain" description="YdbS-like PH" evidence="2">
    <location>
        <begin position="90"/>
        <end position="167"/>
    </location>
</feature>
<keyword evidence="1" id="KW-1133">Transmembrane helix</keyword>
<keyword evidence="4" id="KW-1185">Reference proteome</keyword>
<reference evidence="4" key="1">
    <citation type="journal article" date="2019" name="Int. J. Syst. Evol. Microbiol.">
        <title>The Global Catalogue of Microorganisms (GCM) 10K type strain sequencing project: providing services to taxonomists for standard genome sequencing and annotation.</title>
        <authorList>
            <consortium name="The Broad Institute Genomics Platform"/>
            <consortium name="The Broad Institute Genome Sequencing Center for Infectious Disease"/>
            <person name="Wu L."/>
            <person name="Ma J."/>
        </authorList>
    </citation>
    <scope>NUCLEOTIDE SEQUENCE [LARGE SCALE GENOMIC DNA]</scope>
    <source>
        <strain evidence="4">KCTC 52277</strain>
    </source>
</reference>
<dbReference type="InterPro" id="IPR005182">
    <property type="entry name" value="YdbS-like_PH"/>
</dbReference>
<keyword evidence="1" id="KW-0812">Transmembrane</keyword>
<organism evidence="3 4">
    <name type="scientific">Shewanella submarina</name>
    <dbReference type="NCBI Taxonomy" id="2016376"/>
    <lineage>
        <taxon>Bacteria</taxon>
        <taxon>Pseudomonadati</taxon>
        <taxon>Pseudomonadota</taxon>
        <taxon>Gammaproteobacteria</taxon>
        <taxon>Alteromonadales</taxon>
        <taxon>Shewanellaceae</taxon>
        <taxon>Shewanella</taxon>
    </lineage>
</organism>
<accession>A0ABV7GMQ8</accession>
<dbReference type="PANTHER" id="PTHR34473:SF2">
    <property type="entry name" value="UPF0699 TRANSMEMBRANE PROTEIN YDBT"/>
    <property type="match status" value="1"/>
</dbReference>
<keyword evidence="1" id="KW-0472">Membrane</keyword>
<comment type="caution">
    <text evidence="3">The sequence shown here is derived from an EMBL/GenBank/DDBJ whole genome shotgun (WGS) entry which is preliminary data.</text>
</comment>